<proteinExistence type="predicted"/>
<gene>
    <name evidence="2" type="ORF">EH206_10030</name>
</gene>
<dbReference type="Proteomes" id="UP000303847">
    <property type="component" value="Chromosome"/>
</dbReference>
<evidence type="ECO:0000256" key="1">
    <source>
        <dbReference type="SAM" id="Phobius"/>
    </source>
</evidence>
<feature type="transmembrane region" description="Helical" evidence="1">
    <location>
        <begin position="7"/>
        <end position="30"/>
    </location>
</feature>
<keyword evidence="1" id="KW-1133">Transmembrane helix</keyword>
<dbReference type="EMBL" id="CP034036">
    <property type="protein sequence ID" value="QCR04478.1"/>
    <property type="molecule type" value="Genomic_DNA"/>
</dbReference>
<keyword evidence="3" id="KW-1185">Reference proteome</keyword>
<feature type="transmembrane region" description="Helical" evidence="1">
    <location>
        <begin position="50"/>
        <end position="69"/>
    </location>
</feature>
<evidence type="ECO:0000313" key="3">
    <source>
        <dbReference type="Proteomes" id="UP000303847"/>
    </source>
</evidence>
<evidence type="ECO:0000313" key="2">
    <source>
        <dbReference type="EMBL" id="QCR04478.1"/>
    </source>
</evidence>
<dbReference type="RefSeq" id="WP_009112649.1">
    <property type="nucleotide sequence ID" value="NZ_CP034036.1"/>
</dbReference>
<name>A0ABX5UYW0_9GAMM</name>
<organism evidence="2 3">
    <name type="scientific">Brenneria nigrifluens DSM 30175 = ATCC 13028</name>
    <dbReference type="NCBI Taxonomy" id="1121120"/>
    <lineage>
        <taxon>Bacteria</taxon>
        <taxon>Pseudomonadati</taxon>
        <taxon>Pseudomonadota</taxon>
        <taxon>Gammaproteobacteria</taxon>
        <taxon>Enterobacterales</taxon>
        <taxon>Pectobacteriaceae</taxon>
        <taxon>Brenneria</taxon>
    </lineage>
</organism>
<protein>
    <submittedName>
        <fullName evidence="2">Uncharacterized protein</fullName>
    </submittedName>
</protein>
<keyword evidence="1" id="KW-0472">Membrane</keyword>
<sequence length="83" mass="9423">MRGKFTSAVCLFVYCLIFFWVLGFGYRLIIGSLSYLLTDEWAITKAELVRVFYLGGMTGCIAWLGILIFKILDKFKKKPPSGS</sequence>
<reference evidence="2 3" key="1">
    <citation type="submission" date="2018-11" db="EMBL/GenBank/DDBJ databases">
        <title>Genome sequences of Brenneria nigrifluens and Brenneria rubrifaciens.</title>
        <authorList>
            <person name="Poret-Peterson A.T."/>
            <person name="McClean A.E."/>
            <person name="Kluepfel D.A."/>
        </authorList>
    </citation>
    <scope>NUCLEOTIDE SEQUENCE [LARGE SCALE GENOMIC DNA]</scope>
    <source>
        <strain evidence="2 3">ATCC 13028</strain>
    </source>
</reference>
<accession>A0ABX5UYW0</accession>
<keyword evidence="1" id="KW-0812">Transmembrane</keyword>